<dbReference type="GO" id="GO:0006397">
    <property type="term" value="P:mRNA processing"/>
    <property type="evidence" value="ECO:0007669"/>
    <property type="project" value="UniProtKB-KW"/>
</dbReference>
<keyword evidence="3 9" id="KW-0479">Metal-binding</keyword>
<evidence type="ECO:0000256" key="7">
    <source>
        <dbReference type="ARBA" id="ARBA00022884"/>
    </source>
</evidence>
<name>A0AAD7PV83_QUISA</name>
<dbReference type="InterPro" id="IPR036855">
    <property type="entry name" value="Znf_CCCH_sf"/>
</dbReference>
<evidence type="ECO:0000256" key="5">
    <source>
        <dbReference type="ARBA" id="ARBA00022771"/>
    </source>
</evidence>
<accession>A0AAD7PV83</accession>
<comment type="caution">
    <text evidence="12">The sequence shown here is derived from an EMBL/GenBank/DDBJ whole genome shotgun (WGS) entry which is preliminary data.</text>
</comment>
<dbReference type="KEGG" id="qsa:O6P43_013096"/>
<proteinExistence type="predicted"/>
<evidence type="ECO:0000256" key="6">
    <source>
        <dbReference type="ARBA" id="ARBA00022833"/>
    </source>
</evidence>
<protein>
    <submittedName>
        <fullName evidence="12">30-kDa cleavage and polyadenylation specificity factor 30</fullName>
    </submittedName>
</protein>
<organism evidence="12 13">
    <name type="scientific">Quillaja saponaria</name>
    <name type="common">Soap bark tree</name>
    <dbReference type="NCBI Taxonomy" id="32244"/>
    <lineage>
        <taxon>Eukaryota</taxon>
        <taxon>Viridiplantae</taxon>
        <taxon>Streptophyta</taxon>
        <taxon>Embryophyta</taxon>
        <taxon>Tracheophyta</taxon>
        <taxon>Spermatophyta</taxon>
        <taxon>Magnoliopsida</taxon>
        <taxon>eudicotyledons</taxon>
        <taxon>Gunneridae</taxon>
        <taxon>Pentapetalae</taxon>
        <taxon>rosids</taxon>
        <taxon>fabids</taxon>
        <taxon>Fabales</taxon>
        <taxon>Quillajaceae</taxon>
        <taxon>Quillaja</taxon>
    </lineage>
</organism>
<evidence type="ECO:0000313" key="12">
    <source>
        <dbReference type="EMBL" id="KAJ7969088.1"/>
    </source>
</evidence>
<keyword evidence="13" id="KW-1185">Reference proteome</keyword>
<feature type="zinc finger region" description="C3H1-type" evidence="9">
    <location>
        <begin position="74"/>
        <end position="101"/>
    </location>
</feature>
<dbReference type="GO" id="GO:0005634">
    <property type="term" value="C:nucleus"/>
    <property type="evidence" value="ECO:0007669"/>
    <property type="project" value="UniProtKB-SubCell"/>
</dbReference>
<feature type="domain" description="C3H1-type" evidence="11">
    <location>
        <begin position="74"/>
        <end position="101"/>
    </location>
</feature>
<dbReference type="SUPFAM" id="SSF90229">
    <property type="entry name" value="CCCH zinc finger"/>
    <property type="match status" value="1"/>
</dbReference>
<reference evidence="12" key="1">
    <citation type="journal article" date="2023" name="Science">
        <title>Elucidation of the pathway for biosynthesis of saponin adjuvants from the soapbark tree.</title>
        <authorList>
            <person name="Reed J."/>
            <person name="Orme A."/>
            <person name="El-Demerdash A."/>
            <person name="Owen C."/>
            <person name="Martin L.B.B."/>
            <person name="Misra R.C."/>
            <person name="Kikuchi S."/>
            <person name="Rejzek M."/>
            <person name="Martin A.C."/>
            <person name="Harkess A."/>
            <person name="Leebens-Mack J."/>
            <person name="Louveau T."/>
            <person name="Stephenson M.J."/>
            <person name="Osbourn A."/>
        </authorList>
    </citation>
    <scope>NUCLEOTIDE SEQUENCE</scope>
    <source>
        <tissue evidence="12">Leaf</tissue>
    </source>
</reference>
<dbReference type="Pfam" id="PF18345">
    <property type="entry name" value="zf_CCCH_4"/>
    <property type="match status" value="1"/>
</dbReference>
<dbReference type="PANTHER" id="PTHR23102:SF24">
    <property type="entry name" value="CLEAVAGE AND POLYADENYLATION SPECIFICITY FACTOR SUBUNIT 4"/>
    <property type="match status" value="1"/>
</dbReference>
<keyword evidence="6 9" id="KW-0862">Zinc</keyword>
<evidence type="ECO:0000256" key="9">
    <source>
        <dbReference type="PROSITE-ProRule" id="PRU00723"/>
    </source>
</evidence>
<dbReference type="SMART" id="SM00356">
    <property type="entry name" value="ZnF_C3H1"/>
    <property type="match status" value="3"/>
</dbReference>
<evidence type="ECO:0000313" key="13">
    <source>
        <dbReference type="Proteomes" id="UP001163823"/>
    </source>
</evidence>
<dbReference type="GO" id="GO:0008270">
    <property type="term" value="F:zinc ion binding"/>
    <property type="evidence" value="ECO:0007669"/>
    <property type="project" value="UniProtKB-KW"/>
</dbReference>
<evidence type="ECO:0000256" key="8">
    <source>
        <dbReference type="ARBA" id="ARBA00023242"/>
    </source>
</evidence>
<dbReference type="GO" id="GO:0003723">
    <property type="term" value="F:RNA binding"/>
    <property type="evidence" value="ECO:0007669"/>
    <property type="project" value="UniProtKB-KW"/>
</dbReference>
<keyword evidence="4" id="KW-0677">Repeat</keyword>
<dbReference type="InterPro" id="IPR000571">
    <property type="entry name" value="Znf_CCCH"/>
</dbReference>
<evidence type="ECO:0000256" key="10">
    <source>
        <dbReference type="SAM" id="MobiDB-lite"/>
    </source>
</evidence>
<keyword evidence="8" id="KW-0539">Nucleus</keyword>
<dbReference type="AlphaFoldDB" id="A0AAD7PV83"/>
<feature type="domain" description="C3H1-type" evidence="11">
    <location>
        <begin position="46"/>
        <end position="73"/>
    </location>
</feature>
<evidence type="ECO:0000259" key="11">
    <source>
        <dbReference type="PROSITE" id="PS50103"/>
    </source>
</evidence>
<evidence type="ECO:0000256" key="2">
    <source>
        <dbReference type="ARBA" id="ARBA00022664"/>
    </source>
</evidence>
<dbReference type="PANTHER" id="PTHR23102">
    <property type="entry name" value="CLEAVAGE AND POLYADENYLATION SPECIFICITY FACTOR SUBUNIT 4-RELATED"/>
    <property type="match status" value="1"/>
</dbReference>
<dbReference type="PROSITE" id="PS50103">
    <property type="entry name" value="ZF_C3H1"/>
    <property type="match status" value="2"/>
</dbReference>
<sequence>MDDSVNQDSFGSGIQSDSLTFSNGGASSTSATAAREPVEGNVLRRNFRKEVCRHWIRGNCKKGDDCRFLHQYVKDRFPVCKYFKLYGKCSEQDCLFKHTNEDIKECNMYKLGFCLNGPDCRCRQVKMPGPPPPIEEVLQKMQHLYSDNDNTSNKSFQQQGVAYPQQVENSKFPQGPNS</sequence>
<evidence type="ECO:0000256" key="1">
    <source>
        <dbReference type="ARBA" id="ARBA00004123"/>
    </source>
</evidence>
<dbReference type="EMBL" id="JARAOO010000005">
    <property type="protein sequence ID" value="KAJ7969088.1"/>
    <property type="molecule type" value="Genomic_DNA"/>
</dbReference>
<evidence type="ECO:0000256" key="3">
    <source>
        <dbReference type="ARBA" id="ARBA00022723"/>
    </source>
</evidence>
<keyword evidence="2" id="KW-0507">mRNA processing</keyword>
<keyword evidence="5 9" id="KW-0863">Zinc-finger</keyword>
<evidence type="ECO:0000256" key="4">
    <source>
        <dbReference type="ARBA" id="ARBA00022737"/>
    </source>
</evidence>
<dbReference type="Gene3D" id="4.10.1000.10">
    <property type="entry name" value="Zinc finger, CCCH-type"/>
    <property type="match status" value="1"/>
</dbReference>
<dbReference type="InterPro" id="IPR045348">
    <property type="entry name" value="CPSF4/Yth1"/>
</dbReference>
<gene>
    <name evidence="12" type="ORF">O6P43_013096</name>
</gene>
<dbReference type="Proteomes" id="UP001163823">
    <property type="component" value="Chromosome 5"/>
</dbReference>
<feature type="region of interest" description="Disordered" evidence="10">
    <location>
        <begin position="146"/>
        <end position="178"/>
    </location>
</feature>
<comment type="subcellular location">
    <subcellularLocation>
        <location evidence="1">Nucleus</location>
    </subcellularLocation>
</comment>
<keyword evidence="7" id="KW-0694">RNA-binding</keyword>
<feature type="zinc finger region" description="C3H1-type" evidence="9">
    <location>
        <begin position="46"/>
        <end position="73"/>
    </location>
</feature>
<dbReference type="Pfam" id="PF14608">
    <property type="entry name" value="zf-CCCH_2"/>
    <property type="match status" value="1"/>
</dbReference>